<dbReference type="OrthoDB" id="7161229at2"/>
<dbReference type="KEGG" id="egn:BMF35_a1193"/>
<feature type="compositionally biased region" description="Pro residues" evidence="1">
    <location>
        <begin position="97"/>
        <end position="116"/>
    </location>
</feature>
<dbReference type="RefSeq" id="WP_047007304.1">
    <property type="nucleotide sequence ID" value="NZ_CP018097.1"/>
</dbReference>
<evidence type="ECO:0000313" key="4">
    <source>
        <dbReference type="Proteomes" id="UP000053070"/>
    </source>
</evidence>
<feature type="compositionally biased region" description="Low complexity" evidence="1">
    <location>
        <begin position="117"/>
        <end position="144"/>
    </location>
</feature>
<dbReference type="PATRIC" id="fig|502682.8.peg.2232"/>
<proteinExistence type="predicted"/>
<organism evidence="3 4">
    <name type="scientific">Aurantiacibacter gangjinensis</name>
    <dbReference type="NCBI Taxonomy" id="502682"/>
    <lineage>
        <taxon>Bacteria</taxon>
        <taxon>Pseudomonadati</taxon>
        <taxon>Pseudomonadota</taxon>
        <taxon>Alphaproteobacteria</taxon>
        <taxon>Sphingomonadales</taxon>
        <taxon>Erythrobacteraceae</taxon>
        <taxon>Aurantiacibacter</taxon>
    </lineage>
</organism>
<dbReference type="Proteomes" id="UP000053070">
    <property type="component" value="Unassembled WGS sequence"/>
</dbReference>
<accession>A0A0G9MMV8</accession>
<keyword evidence="2" id="KW-0472">Membrane</keyword>
<feature type="transmembrane region" description="Helical" evidence="2">
    <location>
        <begin position="12"/>
        <end position="31"/>
    </location>
</feature>
<dbReference type="Gene3D" id="3.30.1150.10">
    <property type="match status" value="1"/>
</dbReference>
<dbReference type="STRING" id="502682.BMF35_a1193"/>
<protein>
    <submittedName>
        <fullName evidence="3">Uncharacterized protein</fullName>
    </submittedName>
</protein>
<keyword evidence="2" id="KW-1133">Transmembrane helix</keyword>
<comment type="caution">
    <text evidence="3">The sequence shown here is derived from an EMBL/GenBank/DDBJ whole genome shotgun (WGS) entry which is preliminary data.</text>
</comment>
<sequence length="274" mass="29046">MAAFANLSSEERVGVSAAVIVHVALAAGLAWQAMQDPPVITPAERIDVSLATEVSLESTAPDPSAEPAMSIAPELGEVSEAPQDVAVAQPQPDTRPRPPLPFPTPPRNARPAPTPTPTAARTQAPRVTPTPTPSAAASRPPRGSILGNDFLEGSSDARGASGSPAATFGPAERASLEQAISRQLARTWRGTAPSGVDAELLVSTVRWRLNRDGTLRGSPSCSSQRGVNDSNRPQASIHCERAIRAVRRAAPFNLPEQFYSRWDDLEWDFDRSLG</sequence>
<name>A0A0G9MMV8_9SPHN</name>
<feature type="compositionally biased region" description="Polar residues" evidence="1">
    <location>
        <begin position="217"/>
        <end position="233"/>
    </location>
</feature>
<gene>
    <name evidence="3" type="ORF">AAW01_10975</name>
</gene>
<keyword evidence="2" id="KW-0812">Transmembrane</keyword>
<feature type="region of interest" description="Disordered" evidence="1">
    <location>
        <begin position="212"/>
        <end position="233"/>
    </location>
</feature>
<evidence type="ECO:0000256" key="1">
    <source>
        <dbReference type="SAM" id="MobiDB-lite"/>
    </source>
</evidence>
<dbReference type="EMBL" id="LBHC01000002">
    <property type="protein sequence ID" value="KLE31954.1"/>
    <property type="molecule type" value="Genomic_DNA"/>
</dbReference>
<dbReference type="AlphaFoldDB" id="A0A0G9MMV8"/>
<reference evidence="3 4" key="1">
    <citation type="submission" date="2015-04" db="EMBL/GenBank/DDBJ databases">
        <title>The draft genome sequence of Erythrobacr gangjinensis K7-2.</title>
        <authorList>
            <person name="Zhuang L."/>
            <person name="Liu Y."/>
            <person name="Shao Z."/>
        </authorList>
    </citation>
    <scope>NUCLEOTIDE SEQUENCE [LARGE SCALE GENOMIC DNA]</scope>
    <source>
        <strain evidence="3 4">K7-2</strain>
    </source>
</reference>
<evidence type="ECO:0000313" key="3">
    <source>
        <dbReference type="EMBL" id="KLE31954.1"/>
    </source>
</evidence>
<feature type="region of interest" description="Disordered" evidence="1">
    <location>
        <begin position="86"/>
        <end position="174"/>
    </location>
</feature>
<keyword evidence="4" id="KW-1185">Reference proteome</keyword>
<evidence type="ECO:0000256" key="2">
    <source>
        <dbReference type="SAM" id="Phobius"/>
    </source>
</evidence>